<feature type="region of interest" description="Disordered" evidence="2">
    <location>
        <begin position="248"/>
        <end position="271"/>
    </location>
</feature>
<protein>
    <submittedName>
        <fullName evidence="3">Uncharacterized protein</fullName>
    </submittedName>
</protein>
<dbReference type="EMBL" id="CAJPDR010000381">
    <property type="protein sequence ID" value="CAF9934507.1"/>
    <property type="molecule type" value="Genomic_DNA"/>
</dbReference>
<feature type="compositionally biased region" description="Polar residues" evidence="2">
    <location>
        <begin position="857"/>
        <end position="871"/>
    </location>
</feature>
<feature type="region of interest" description="Disordered" evidence="2">
    <location>
        <begin position="842"/>
        <end position="914"/>
    </location>
</feature>
<dbReference type="Proteomes" id="UP000664203">
    <property type="component" value="Unassembled WGS sequence"/>
</dbReference>
<feature type="compositionally biased region" description="Polar residues" evidence="2">
    <location>
        <begin position="1396"/>
        <end position="1406"/>
    </location>
</feature>
<gene>
    <name evidence="3" type="ORF">ALECFALPRED_006011</name>
</gene>
<name>A0A8H3INJ4_9LECA</name>
<feature type="region of interest" description="Disordered" evidence="2">
    <location>
        <begin position="73"/>
        <end position="136"/>
    </location>
</feature>
<feature type="compositionally biased region" description="Polar residues" evidence="2">
    <location>
        <begin position="111"/>
        <end position="131"/>
    </location>
</feature>
<keyword evidence="4" id="KW-1185">Reference proteome</keyword>
<reference evidence="3" key="1">
    <citation type="submission" date="2021-03" db="EMBL/GenBank/DDBJ databases">
        <authorList>
            <person name="Tagirdzhanova G."/>
        </authorList>
    </citation>
    <scope>NUCLEOTIDE SEQUENCE</scope>
</reference>
<evidence type="ECO:0000256" key="1">
    <source>
        <dbReference type="SAM" id="Coils"/>
    </source>
</evidence>
<feature type="compositionally biased region" description="Basic and acidic residues" evidence="2">
    <location>
        <begin position="1185"/>
        <end position="1213"/>
    </location>
</feature>
<accession>A0A8H3INJ4</accession>
<feature type="compositionally biased region" description="Basic and acidic residues" evidence="2">
    <location>
        <begin position="1604"/>
        <end position="1621"/>
    </location>
</feature>
<organism evidence="3 4">
    <name type="scientific">Alectoria fallacina</name>
    <dbReference type="NCBI Taxonomy" id="1903189"/>
    <lineage>
        <taxon>Eukaryota</taxon>
        <taxon>Fungi</taxon>
        <taxon>Dikarya</taxon>
        <taxon>Ascomycota</taxon>
        <taxon>Pezizomycotina</taxon>
        <taxon>Lecanoromycetes</taxon>
        <taxon>OSLEUM clade</taxon>
        <taxon>Lecanoromycetidae</taxon>
        <taxon>Lecanorales</taxon>
        <taxon>Lecanorineae</taxon>
        <taxon>Parmeliaceae</taxon>
        <taxon>Alectoria</taxon>
    </lineage>
</organism>
<comment type="caution">
    <text evidence="3">The sequence shown here is derived from an EMBL/GenBank/DDBJ whole genome shotgun (WGS) entry which is preliminary data.</text>
</comment>
<proteinExistence type="predicted"/>
<feature type="compositionally biased region" description="Polar residues" evidence="2">
    <location>
        <begin position="694"/>
        <end position="706"/>
    </location>
</feature>
<evidence type="ECO:0000313" key="4">
    <source>
        <dbReference type="Proteomes" id="UP000664203"/>
    </source>
</evidence>
<feature type="region of interest" description="Disordered" evidence="2">
    <location>
        <begin position="1527"/>
        <end position="1652"/>
    </location>
</feature>
<feature type="compositionally biased region" description="Polar residues" evidence="2">
    <location>
        <begin position="73"/>
        <end position="84"/>
    </location>
</feature>
<feature type="region of interest" description="Disordered" evidence="2">
    <location>
        <begin position="751"/>
        <end position="813"/>
    </location>
</feature>
<feature type="compositionally biased region" description="Basic and acidic residues" evidence="2">
    <location>
        <begin position="1552"/>
        <end position="1561"/>
    </location>
</feature>
<feature type="compositionally biased region" description="Acidic residues" evidence="2">
    <location>
        <begin position="256"/>
        <end position="270"/>
    </location>
</feature>
<feature type="compositionally biased region" description="Basic and acidic residues" evidence="2">
    <location>
        <begin position="751"/>
        <end position="767"/>
    </location>
</feature>
<evidence type="ECO:0000313" key="3">
    <source>
        <dbReference type="EMBL" id="CAF9934507.1"/>
    </source>
</evidence>
<feature type="compositionally biased region" description="Polar residues" evidence="2">
    <location>
        <begin position="981"/>
        <end position="1000"/>
    </location>
</feature>
<dbReference type="OrthoDB" id="5413338at2759"/>
<feature type="compositionally biased region" description="Basic and acidic residues" evidence="2">
    <location>
        <begin position="843"/>
        <end position="852"/>
    </location>
</feature>
<feature type="region of interest" description="Disordered" evidence="2">
    <location>
        <begin position="1370"/>
        <end position="1406"/>
    </location>
</feature>
<feature type="region of interest" description="Disordered" evidence="2">
    <location>
        <begin position="930"/>
        <end position="1039"/>
    </location>
</feature>
<keyword evidence="1" id="KW-0175">Coiled coil</keyword>
<feature type="compositionally biased region" description="Polar residues" evidence="2">
    <location>
        <begin position="1622"/>
        <end position="1632"/>
    </location>
</feature>
<feature type="compositionally biased region" description="Basic and acidic residues" evidence="2">
    <location>
        <begin position="968"/>
        <end position="977"/>
    </location>
</feature>
<feature type="region of interest" description="Disordered" evidence="2">
    <location>
        <begin position="682"/>
        <end position="714"/>
    </location>
</feature>
<feature type="region of interest" description="Disordered" evidence="2">
    <location>
        <begin position="1183"/>
        <end position="1253"/>
    </location>
</feature>
<sequence length="1826" mass="196091">MEVLPSTTPKSAMSETAVVDRPESSAILPAASAIVGEEATCGYHILVGCAVTCSKKTHVEKRAMFNAATQTDQDALASGNSSPGPVSESDTGKRTMIETPIQTNEDDVVDSSLNGSPSSPTTLVNTPTDPSSPVDAGHNEYEEAGFEDVQELQTANQELCDENAHLKSSMDDLARALSQEMEKSRVTEERAIAAEGRAAAVEARVAIVAERATHLATRMEHLSKDSGTQVTRTANAGVETVRPRLQMSGMPRDEFDLPSDDEPILEEDQSSNDLDQIQEERNVSRVSIALEPAEGHEIRDTPIEESVGVFQDITVDDAASNSTSMAQILLSAEMAAHQQTREELAQFEEQMTAKDRLLNSTNRLLRDVRKGYEELEQLQTDLQQELDEANLRISELESSTGAESLRGLEFRIITLKTAAAQMLETLVNRDDMIRRGTKELNFFIRLGTKLYTRLRKAEKLLKGALGRDDGLMRLAEQRLPVPVPAEIYPRNTVDENVDNHEGTKPKIQLAIEGPPADLSAMQNTTTVAGYEEVSGEFDTLQLESDMFEMEDGFVVESGNVVDVEAEGPAFSTADSRNAEDLASPSVSVATFEDTLTDPVVPVSLFAFGTPNQTTEPEVHDTARKSGFMFSLESPVQETREASEDKAKKPAFAFGGSFNQESQQKAESTAKKAVFQLSGTPVQANRQETAPGATTPPQGFTFPQQTAAPDVSDVQEDEWEWNDFENEDHKDEENDQKGAGELKFGNYELTRDHTSANEPHTPKAEESAPAKNSPVGTSRQGYVFGGAAPIFGAPETSTPVPNSDADSRSLNVAPSTDFSFGVTNPFKAGPNLFAAGSKVFRAANEGEQKEGPSKRNKTASNFEAPSPINLSPSSSGTKEEESNKKKKTPSIFEAAAGISLSSTSPGSKEEASKKTKTALIFDAAAIVDLSSPSSDNGAAIGASVDPEPKDALRNPKFTFTGGSRFSRAAAKDEGREQEPVPETQTTSMSGTGISNRFSFSPSGVAPTFGGVNNGLANTSNGPPAPSAEKKNPKQGSTKEPANAPLFTAQAFAKFGCQASGEKAKFDGFNFGTAGASKVRPDTSSSPLNFGRCAAKRLSQDEPLTAKEEEGDLQQAIALSFETARTALALQEPTYIYPTEYEDRLVVRRAFTSVSDLGRIPIGHDGYCPGPLNDTDSLYEIGEDYEAPTKDPVKAEQVEREPSAIDSADITHGEFESSEPTQGSSSTLPVQQEVPGTPNDEVSHTTSTPPSTCAGRVEREAADVLGRLGFDAAALTRIVDSVASAVEENLGSEDLSHSLVSGGPTSACQVEANGAGEDLWQGSRRTAAEIIASWEAEYRERTAGTLTNEVDGQEPPTASVPWREPAWPAALPPLGVPEPEWSATPTTHPPPTSAQAAVTNSGAKYNGSSPTVPPAINKCVTHMLETAPITIRNGDGHSSLIEVGAIEGGVQYAMGAMRRLYIGPAAPPAIMPSFDTEVPFLSGDWIARRYTIRCTMQRQANDIEPQAHTYGETLTRTEEVREPEVIPETEQHLEQEIAGESEPHVAESPTLSRADMRDERRVGQDVTRGNEPQVIISVALTQPEIGNEKASTTRAGGAQEATANCEQERKAEPEAAREHKPQETDSATRSTDGVESQRLPQMGTAPGPAAVSADSTIPASALSTTPTVLTKPTVPARAAVISRANVARHSRFYNFNNISPLKGINTRYNRSRRSSLNNLRNLSQIKIIDIRDNLDSRSSTNNLSPLRPVHNINTCHDLSSHAASVSRIGNTRHSITNNLASINPMKNILTRVKLSPRSSLSSLPALSTIPAITSQLKGINTRDKPQST</sequence>
<feature type="coiled-coil region" evidence="1">
    <location>
        <begin position="330"/>
        <end position="399"/>
    </location>
</feature>
<feature type="compositionally biased region" description="Polar residues" evidence="2">
    <location>
        <begin position="1216"/>
        <end position="1228"/>
    </location>
</feature>
<feature type="compositionally biased region" description="Basic and acidic residues" evidence="2">
    <location>
        <begin position="1527"/>
        <end position="1543"/>
    </location>
</feature>
<evidence type="ECO:0000256" key="2">
    <source>
        <dbReference type="SAM" id="MobiDB-lite"/>
    </source>
</evidence>